<comment type="caution">
    <text evidence="2">The sequence shown here is derived from an EMBL/GenBank/DDBJ whole genome shotgun (WGS) entry which is preliminary data.</text>
</comment>
<keyword evidence="3" id="KW-1185">Reference proteome</keyword>
<name>A0A317PJ10_9HYPH</name>
<feature type="region of interest" description="Disordered" evidence="1">
    <location>
        <begin position="20"/>
        <end position="61"/>
    </location>
</feature>
<organism evidence="2 3">
    <name type="scientific">Hoeflea marina</name>
    <dbReference type="NCBI Taxonomy" id="274592"/>
    <lineage>
        <taxon>Bacteria</taxon>
        <taxon>Pseudomonadati</taxon>
        <taxon>Pseudomonadota</taxon>
        <taxon>Alphaproteobacteria</taxon>
        <taxon>Hyphomicrobiales</taxon>
        <taxon>Rhizobiaceae</taxon>
        <taxon>Hoeflea</taxon>
    </lineage>
</organism>
<dbReference type="EMBL" id="QGTR01000003">
    <property type="protein sequence ID" value="PWV99835.1"/>
    <property type="molecule type" value="Genomic_DNA"/>
</dbReference>
<sequence length="61" mass="6256">MMVAMALQMTGSAMPQRIATRAGGRGGRETTSFVVASRLQPGSGGPEGPDVRHNPTESEGA</sequence>
<proteinExistence type="predicted"/>
<evidence type="ECO:0000313" key="3">
    <source>
        <dbReference type="Proteomes" id="UP000246352"/>
    </source>
</evidence>
<protein>
    <submittedName>
        <fullName evidence="2">Uncharacterized protein</fullName>
    </submittedName>
</protein>
<feature type="compositionally biased region" description="Basic and acidic residues" evidence="1">
    <location>
        <begin position="49"/>
        <end position="61"/>
    </location>
</feature>
<dbReference type="Proteomes" id="UP000246352">
    <property type="component" value="Unassembled WGS sequence"/>
</dbReference>
<gene>
    <name evidence="2" type="ORF">DFR52_10332</name>
</gene>
<reference evidence="2 3" key="1">
    <citation type="submission" date="2018-05" db="EMBL/GenBank/DDBJ databases">
        <title>Genomic Encyclopedia of Type Strains, Phase IV (KMG-IV): sequencing the most valuable type-strain genomes for metagenomic binning, comparative biology and taxonomic classification.</title>
        <authorList>
            <person name="Goeker M."/>
        </authorList>
    </citation>
    <scope>NUCLEOTIDE SEQUENCE [LARGE SCALE GENOMIC DNA]</scope>
    <source>
        <strain evidence="2 3">DSM 16791</strain>
    </source>
</reference>
<dbReference type="AlphaFoldDB" id="A0A317PJ10"/>
<evidence type="ECO:0000256" key="1">
    <source>
        <dbReference type="SAM" id="MobiDB-lite"/>
    </source>
</evidence>
<accession>A0A317PJ10</accession>
<evidence type="ECO:0000313" key="2">
    <source>
        <dbReference type="EMBL" id="PWV99835.1"/>
    </source>
</evidence>